<proteinExistence type="predicted"/>
<evidence type="ECO:0000313" key="1">
    <source>
        <dbReference type="EMBL" id="MBX60539.1"/>
    </source>
</evidence>
<protein>
    <submittedName>
        <fullName evidence="1">Uncharacterized protein</fullName>
    </submittedName>
</protein>
<name>A0A2P2Q0W0_RHIMU</name>
<reference evidence="1" key="1">
    <citation type="submission" date="2018-02" db="EMBL/GenBank/DDBJ databases">
        <title>Rhizophora mucronata_Transcriptome.</title>
        <authorList>
            <person name="Meera S.P."/>
            <person name="Sreeshan A."/>
            <person name="Augustine A."/>
        </authorList>
    </citation>
    <scope>NUCLEOTIDE SEQUENCE</scope>
    <source>
        <tissue evidence="1">Leaf</tissue>
    </source>
</reference>
<dbReference type="AlphaFoldDB" id="A0A2P2Q0W0"/>
<accession>A0A2P2Q0W0</accession>
<dbReference type="EMBL" id="GGEC01080055">
    <property type="protein sequence ID" value="MBX60539.1"/>
    <property type="molecule type" value="Transcribed_RNA"/>
</dbReference>
<organism evidence="1">
    <name type="scientific">Rhizophora mucronata</name>
    <name type="common">Asiatic mangrove</name>
    <dbReference type="NCBI Taxonomy" id="61149"/>
    <lineage>
        <taxon>Eukaryota</taxon>
        <taxon>Viridiplantae</taxon>
        <taxon>Streptophyta</taxon>
        <taxon>Embryophyta</taxon>
        <taxon>Tracheophyta</taxon>
        <taxon>Spermatophyta</taxon>
        <taxon>Magnoliopsida</taxon>
        <taxon>eudicotyledons</taxon>
        <taxon>Gunneridae</taxon>
        <taxon>Pentapetalae</taxon>
        <taxon>rosids</taxon>
        <taxon>fabids</taxon>
        <taxon>Malpighiales</taxon>
        <taxon>Rhizophoraceae</taxon>
        <taxon>Rhizophora</taxon>
    </lineage>
</organism>
<sequence>MVRYDIIVSLEQGACICVPVHIFMPLCCQWCFGMTRDASLVR</sequence>